<accession>A0ABV0M531</accession>
<dbReference type="RefSeq" id="WP_227704740.1">
    <property type="nucleotide sequence ID" value="NZ_JBEAAL010000015.1"/>
</dbReference>
<proteinExistence type="predicted"/>
<gene>
    <name evidence="1" type="ORF">ABK249_18715</name>
</gene>
<protein>
    <submittedName>
        <fullName evidence="1">Uncharacterized protein</fullName>
    </submittedName>
</protein>
<evidence type="ECO:0000313" key="2">
    <source>
        <dbReference type="Proteomes" id="UP001496627"/>
    </source>
</evidence>
<evidence type="ECO:0000313" key="1">
    <source>
        <dbReference type="EMBL" id="MEQ1406965.1"/>
    </source>
</evidence>
<comment type="caution">
    <text evidence="1">The sequence shown here is derived from an EMBL/GenBank/DDBJ whole genome shotgun (WGS) entry which is preliminary data.</text>
</comment>
<keyword evidence="2" id="KW-1185">Reference proteome</keyword>
<organism evidence="1 2">
    <name type="scientific">Neorhizobium phenanthreniclasticum</name>
    <dbReference type="NCBI Taxonomy" id="3157917"/>
    <lineage>
        <taxon>Bacteria</taxon>
        <taxon>Pseudomonadati</taxon>
        <taxon>Pseudomonadota</taxon>
        <taxon>Alphaproteobacteria</taxon>
        <taxon>Hyphomicrobiales</taxon>
        <taxon>Rhizobiaceae</taxon>
        <taxon>Rhizobium/Agrobacterium group</taxon>
        <taxon>Neorhizobium</taxon>
    </lineage>
</organism>
<name>A0ABV0M531_9HYPH</name>
<reference evidence="1 2" key="1">
    <citation type="submission" date="2024-05" db="EMBL/GenBank/DDBJ databases">
        <title>Neorhizobium sp. Rsf11, a plant growth promoting and heavy metal resistant PAH-degrader.</title>
        <authorList>
            <person name="Golubev S.N."/>
            <person name="Muratova A.Y."/>
            <person name="Markelova M.I."/>
        </authorList>
    </citation>
    <scope>NUCLEOTIDE SEQUENCE [LARGE SCALE GENOMIC DNA]</scope>
    <source>
        <strain evidence="1 2">Rsf11</strain>
    </source>
</reference>
<dbReference type="Proteomes" id="UP001496627">
    <property type="component" value="Unassembled WGS sequence"/>
</dbReference>
<sequence length="77" mass="8458">MSHDALFQSGMGSVEFDAPRTEEFFKTLVIGACPGVFSLVFTRTRRDAVALVRTAMRQRGMSAKALVRPRIAVTIPS</sequence>
<dbReference type="EMBL" id="JBEAAL010000015">
    <property type="protein sequence ID" value="MEQ1406965.1"/>
    <property type="molecule type" value="Genomic_DNA"/>
</dbReference>